<keyword evidence="2" id="KW-0812">Transmembrane</keyword>
<name>A0AAP8SMN3_9GAMM</name>
<dbReference type="InterPro" id="IPR006311">
    <property type="entry name" value="TAT_signal"/>
</dbReference>
<dbReference type="EMBL" id="PKUR01000003">
    <property type="protein sequence ID" value="PLW85709.1"/>
    <property type="molecule type" value="Genomic_DNA"/>
</dbReference>
<organism evidence="3 4">
    <name type="scientific">Halioglobus japonicus</name>
    <dbReference type="NCBI Taxonomy" id="930805"/>
    <lineage>
        <taxon>Bacteria</taxon>
        <taxon>Pseudomonadati</taxon>
        <taxon>Pseudomonadota</taxon>
        <taxon>Gammaproteobacteria</taxon>
        <taxon>Cellvibrionales</taxon>
        <taxon>Halieaceae</taxon>
        <taxon>Halioglobus</taxon>
    </lineage>
</organism>
<gene>
    <name evidence="3" type="ORF">C0029_13985</name>
</gene>
<evidence type="ECO:0000256" key="2">
    <source>
        <dbReference type="SAM" id="Phobius"/>
    </source>
</evidence>
<evidence type="ECO:0000313" key="3">
    <source>
        <dbReference type="EMBL" id="PLW85709.1"/>
    </source>
</evidence>
<feature type="region of interest" description="Disordered" evidence="1">
    <location>
        <begin position="58"/>
        <end position="96"/>
    </location>
</feature>
<feature type="transmembrane region" description="Helical" evidence="2">
    <location>
        <begin position="97"/>
        <end position="119"/>
    </location>
</feature>
<feature type="compositionally biased region" description="Low complexity" evidence="1">
    <location>
        <begin position="58"/>
        <end position="83"/>
    </location>
</feature>
<keyword evidence="2" id="KW-0472">Membrane</keyword>
<accession>A0AAP8SMN3</accession>
<proteinExistence type="predicted"/>
<evidence type="ECO:0000256" key="1">
    <source>
        <dbReference type="SAM" id="MobiDB-lite"/>
    </source>
</evidence>
<evidence type="ECO:0000313" key="4">
    <source>
        <dbReference type="Proteomes" id="UP000235162"/>
    </source>
</evidence>
<dbReference type="Proteomes" id="UP000235162">
    <property type="component" value="Unassembled WGS sequence"/>
</dbReference>
<feature type="transmembrane region" description="Helical" evidence="2">
    <location>
        <begin position="31"/>
        <end position="49"/>
    </location>
</feature>
<dbReference type="RefSeq" id="WP_102106367.1">
    <property type="nucleotide sequence ID" value="NZ_BMYL01000003.1"/>
</dbReference>
<sequence length="129" mass="12904">MDDNKKKGQKAHSDDKPSAGQDSRRDFVRKALTASGFIVAAGAINSGLVPKAYAQVTTTTTTTTTTVQPTTTGSPTTTGGPTTTAPPPTTTAAPLPVPAIGAVGITGLATGLALAAAIADKKRNDKDEA</sequence>
<keyword evidence="2" id="KW-1133">Transmembrane helix</keyword>
<evidence type="ECO:0008006" key="5">
    <source>
        <dbReference type="Google" id="ProtNLM"/>
    </source>
</evidence>
<keyword evidence="4" id="KW-1185">Reference proteome</keyword>
<comment type="caution">
    <text evidence="3">The sequence shown here is derived from an EMBL/GenBank/DDBJ whole genome shotgun (WGS) entry which is preliminary data.</text>
</comment>
<dbReference type="PROSITE" id="PS51318">
    <property type="entry name" value="TAT"/>
    <property type="match status" value="1"/>
</dbReference>
<feature type="region of interest" description="Disordered" evidence="1">
    <location>
        <begin position="1"/>
        <end position="27"/>
    </location>
</feature>
<reference evidence="3 4" key="1">
    <citation type="submission" date="2018-01" db="EMBL/GenBank/DDBJ databases">
        <title>The draft genome sequence of Halioglobus japonicus S1-36.</title>
        <authorList>
            <person name="Du Z.-J."/>
            <person name="Shi M.-J."/>
        </authorList>
    </citation>
    <scope>NUCLEOTIDE SEQUENCE [LARGE SCALE GENOMIC DNA]</scope>
    <source>
        <strain evidence="3 4">S1-36</strain>
    </source>
</reference>
<dbReference type="AlphaFoldDB" id="A0AAP8SMN3"/>
<protein>
    <recommendedName>
        <fullName evidence="5">Twin-arginine translocation signal domain-containing protein</fullName>
    </recommendedName>
</protein>